<name>A0ABP7SJX4_9ACTN</name>
<reference evidence="3" key="1">
    <citation type="journal article" date="2019" name="Int. J. Syst. Evol. Microbiol.">
        <title>The Global Catalogue of Microorganisms (GCM) 10K type strain sequencing project: providing services to taxonomists for standard genome sequencing and annotation.</title>
        <authorList>
            <consortium name="The Broad Institute Genomics Platform"/>
            <consortium name="The Broad Institute Genome Sequencing Center for Infectious Disease"/>
            <person name="Wu L."/>
            <person name="Ma J."/>
        </authorList>
    </citation>
    <scope>NUCLEOTIDE SEQUENCE [LARGE SCALE GENOMIC DNA]</scope>
    <source>
        <strain evidence="3">JCM 16924</strain>
    </source>
</reference>
<organism evidence="2 3">
    <name type="scientific">Streptomyces plumbiresistens</name>
    <dbReference type="NCBI Taxonomy" id="511811"/>
    <lineage>
        <taxon>Bacteria</taxon>
        <taxon>Bacillati</taxon>
        <taxon>Actinomycetota</taxon>
        <taxon>Actinomycetes</taxon>
        <taxon>Kitasatosporales</taxon>
        <taxon>Streptomycetaceae</taxon>
        <taxon>Streptomyces</taxon>
    </lineage>
</organism>
<evidence type="ECO:0000313" key="3">
    <source>
        <dbReference type="Proteomes" id="UP001500456"/>
    </source>
</evidence>
<dbReference type="InterPro" id="IPR007331">
    <property type="entry name" value="Htaa"/>
</dbReference>
<proteinExistence type="predicted"/>
<dbReference type="Pfam" id="PF04213">
    <property type="entry name" value="HtaA"/>
    <property type="match status" value="1"/>
</dbReference>
<dbReference type="Proteomes" id="UP001500456">
    <property type="component" value="Unassembled WGS sequence"/>
</dbReference>
<comment type="caution">
    <text evidence="2">The sequence shown here is derived from an EMBL/GenBank/DDBJ whole genome shotgun (WGS) entry which is preliminary data.</text>
</comment>
<evidence type="ECO:0000313" key="2">
    <source>
        <dbReference type="EMBL" id="GAA4012813.1"/>
    </source>
</evidence>
<gene>
    <name evidence="2" type="ORF">GCM10022232_63640</name>
</gene>
<feature type="domain" description="Htaa" evidence="1">
    <location>
        <begin position="10"/>
        <end position="157"/>
    </location>
</feature>
<evidence type="ECO:0000259" key="1">
    <source>
        <dbReference type="Pfam" id="PF04213"/>
    </source>
</evidence>
<sequence length="167" mass="17937">MSQNHSVTPSLRWAIKRSFVDYVFRMPDGGGWVTDGATATEDNELVYEWVRSEATADGGFLWAFRGDVRFSGHAGLLFVRVADPWLSVLGDQATLSVVDPISEDGGRLDLVTVQLAPVETSGDGTTWAGDPVSLTAAGVGLFNDVYVEGELFAPLMVHLPPADTPNP</sequence>
<protein>
    <recommendedName>
        <fullName evidence="1">Htaa domain-containing protein</fullName>
    </recommendedName>
</protein>
<dbReference type="EMBL" id="BAAAZX010000021">
    <property type="protein sequence ID" value="GAA4012813.1"/>
    <property type="molecule type" value="Genomic_DNA"/>
</dbReference>
<accession>A0ABP7SJX4</accession>
<keyword evidence="3" id="KW-1185">Reference proteome</keyword>